<dbReference type="Pfam" id="PF03547">
    <property type="entry name" value="Mem_trans"/>
    <property type="match status" value="2"/>
</dbReference>
<evidence type="ECO:0000256" key="2">
    <source>
        <dbReference type="ARBA" id="ARBA00010145"/>
    </source>
</evidence>
<evidence type="ECO:0000313" key="9">
    <source>
        <dbReference type="EMBL" id="QID16690.1"/>
    </source>
</evidence>
<dbReference type="RefSeq" id="WP_173763858.1">
    <property type="nucleotide sequence ID" value="NZ_CP048836.1"/>
</dbReference>
<dbReference type="KEGG" id="azq:G3580_03025"/>
<evidence type="ECO:0000256" key="3">
    <source>
        <dbReference type="ARBA" id="ARBA00022448"/>
    </source>
</evidence>
<keyword evidence="6 8" id="KW-1133">Transmembrane helix</keyword>
<accession>A0A6C1B2X1</accession>
<dbReference type="InterPro" id="IPR038770">
    <property type="entry name" value="Na+/solute_symporter_sf"/>
</dbReference>
<protein>
    <submittedName>
        <fullName evidence="9">AEC family transporter</fullName>
    </submittedName>
</protein>
<reference evidence="9 10" key="1">
    <citation type="submission" date="2020-02" db="EMBL/GenBank/DDBJ databases">
        <title>Nitrogenibacter mangrovi gen. nov., sp. nov. isolated from mangrove sediment, a denitrifying betaproteobacterium.</title>
        <authorList>
            <person name="Liao H."/>
            <person name="Tian Y."/>
        </authorList>
    </citation>
    <scope>NUCLEOTIDE SEQUENCE [LARGE SCALE GENOMIC DNA]</scope>
    <source>
        <strain evidence="9 10">M9-3-2</strain>
    </source>
</reference>
<evidence type="ECO:0000256" key="4">
    <source>
        <dbReference type="ARBA" id="ARBA00022475"/>
    </source>
</evidence>
<evidence type="ECO:0000256" key="5">
    <source>
        <dbReference type="ARBA" id="ARBA00022692"/>
    </source>
</evidence>
<organism evidence="9 10">
    <name type="scientific">Nitrogeniibacter mangrovi</name>
    <dbReference type="NCBI Taxonomy" id="2016596"/>
    <lineage>
        <taxon>Bacteria</taxon>
        <taxon>Pseudomonadati</taxon>
        <taxon>Pseudomonadota</taxon>
        <taxon>Betaproteobacteria</taxon>
        <taxon>Rhodocyclales</taxon>
        <taxon>Zoogloeaceae</taxon>
        <taxon>Nitrogeniibacter</taxon>
    </lineage>
</organism>
<dbReference type="AlphaFoldDB" id="A0A6C1B2X1"/>
<keyword evidence="4" id="KW-1003">Cell membrane</keyword>
<dbReference type="InterPro" id="IPR004776">
    <property type="entry name" value="Mem_transp_PIN-like"/>
</dbReference>
<feature type="transmembrane region" description="Helical" evidence="8">
    <location>
        <begin position="268"/>
        <end position="290"/>
    </location>
</feature>
<feature type="transmembrane region" description="Helical" evidence="8">
    <location>
        <begin position="152"/>
        <end position="172"/>
    </location>
</feature>
<evidence type="ECO:0000256" key="7">
    <source>
        <dbReference type="ARBA" id="ARBA00023136"/>
    </source>
</evidence>
<feature type="transmembrane region" description="Helical" evidence="8">
    <location>
        <begin position="119"/>
        <end position="140"/>
    </location>
</feature>
<feature type="transmembrane region" description="Helical" evidence="8">
    <location>
        <begin position="36"/>
        <end position="55"/>
    </location>
</feature>
<sequence>MLLRIVSILFPLFSIVALGYFVGRRFRPDLAHANKLNMDVFVPALVFAALASRPFRPENDIPLLLATLVMVVGSGLAAWVLARLLKIDPKTLVPPVMFNNCGNLGLPLAVLAFGDKALAPMVVMFMASNLMHFSFGAWLLDHRVRMVTIWKVPSVLATFAGLAVGMLGIPVWEPLLVSIKMVGDIAIPLMLIGLGVRLSDSRISSVRLGLLGAVARPLVGMAIAAVLLMLFDFPPLQKALILVFGALPPAVLNFIFAERYGQEPEKVASMVLIGNVAALLFLSVALALVLP</sequence>
<feature type="transmembrane region" description="Helical" evidence="8">
    <location>
        <begin position="92"/>
        <end position="113"/>
    </location>
</feature>
<keyword evidence="7 8" id="KW-0472">Membrane</keyword>
<feature type="transmembrane region" description="Helical" evidence="8">
    <location>
        <begin position="178"/>
        <end position="196"/>
    </location>
</feature>
<evidence type="ECO:0000256" key="8">
    <source>
        <dbReference type="SAM" id="Phobius"/>
    </source>
</evidence>
<dbReference type="Proteomes" id="UP000501991">
    <property type="component" value="Chromosome"/>
</dbReference>
<evidence type="ECO:0000313" key="10">
    <source>
        <dbReference type="Proteomes" id="UP000501991"/>
    </source>
</evidence>
<dbReference type="PANTHER" id="PTHR36838:SF1">
    <property type="entry name" value="SLR1864 PROTEIN"/>
    <property type="match status" value="1"/>
</dbReference>
<dbReference type="GO" id="GO:0055085">
    <property type="term" value="P:transmembrane transport"/>
    <property type="evidence" value="ECO:0007669"/>
    <property type="project" value="InterPro"/>
</dbReference>
<evidence type="ECO:0000256" key="1">
    <source>
        <dbReference type="ARBA" id="ARBA00004651"/>
    </source>
</evidence>
<feature type="transmembrane region" description="Helical" evidence="8">
    <location>
        <begin position="208"/>
        <end position="230"/>
    </location>
</feature>
<dbReference type="PANTHER" id="PTHR36838">
    <property type="entry name" value="AUXIN EFFLUX CARRIER FAMILY PROTEIN"/>
    <property type="match status" value="1"/>
</dbReference>
<keyword evidence="5 8" id="KW-0812">Transmembrane</keyword>
<evidence type="ECO:0000256" key="6">
    <source>
        <dbReference type="ARBA" id="ARBA00022989"/>
    </source>
</evidence>
<name>A0A6C1B2X1_9RHOO</name>
<feature type="transmembrane region" description="Helical" evidence="8">
    <location>
        <begin position="61"/>
        <end position="85"/>
    </location>
</feature>
<proteinExistence type="inferred from homology"/>
<keyword evidence="3" id="KW-0813">Transport</keyword>
<dbReference type="Gene3D" id="1.20.1530.20">
    <property type="match status" value="2"/>
</dbReference>
<gene>
    <name evidence="9" type="ORF">G3580_03025</name>
</gene>
<dbReference type="EMBL" id="CP048836">
    <property type="protein sequence ID" value="QID16690.1"/>
    <property type="molecule type" value="Genomic_DNA"/>
</dbReference>
<dbReference type="GO" id="GO:0005886">
    <property type="term" value="C:plasma membrane"/>
    <property type="evidence" value="ECO:0007669"/>
    <property type="project" value="UniProtKB-SubCell"/>
</dbReference>
<feature type="transmembrane region" description="Helical" evidence="8">
    <location>
        <begin position="236"/>
        <end position="256"/>
    </location>
</feature>
<feature type="transmembrane region" description="Helical" evidence="8">
    <location>
        <begin position="6"/>
        <end position="24"/>
    </location>
</feature>
<keyword evidence="10" id="KW-1185">Reference proteome</keyword>
<comment type="similarity">
    <text evidence="2">Belongs to the auxin efflux carrier (TC 2.A.69) family.</text>
</comment>
<comment type="subcellular location">
    <subcellularLocation>
        <location evidence="1">Cell membrane</location>
        <topology evidence="1">Multi-pass membrane protein</topology>
    </subcellularLocation>
</comment>